<keyword evidence="1" id="KW-0413">Isomerase</keyword>
<protein>
    <submittedName>
        <fullName evidence="1">Peptidyl-prolyl cis-trans isomerase NIMA-interacting 1</fullName>
    </submittedName>
</protein>
<dbReference type="EMBL" id="JANAVB010040818">
    <property type="protein sequence ID" value="KAJ6797543.1"/>
    <property type="molecule type" value="Genomic_DNA"/>
</dbReference>
<dbReference type="GO" id="GO:0016853">
    <property type="term" value="F:isomerase activity"/>
    <property type="evidence" value="ECO:0007669"/>
    <property type="project" value="UniProtKB-KW"/>
</dbReference>
<evidence type="ECO:0000313" key="2">
    <source>
        <dbReference type="Proteomes" id="UP001140949"/>
    </source>
</evidence>
<dbReference type="AlphaFoldDB" id="A0AAX6E0Q1"/>
<proteinExistence type="predicted"/>
<keyword evidence="2" id="KW-1185">Reference proteome</keyword>
<comment type="caution">
    <text evidence="1">The sequence shown here is derived from an EMBL/GenBank/DDBJ whole genome shotgun (WGS) entry which is preliminary data.</text>
</comment>
<dbReference type="Proteomes" id="UP001140949">
    <property type="component" value="Unassembled WGS sequence"/>
</dbReference>
<reference evidence="1" key="1">
    <citation type="journal article" date="2023" name="GigaByte">
        <title>Genome assembly of the bearded iris, Iris pallida Lam.</title>
        <authorList>
            <person name="Bruccoleri R.E."/>
            <person name="Oakeley E.J."/>
            <person name="Faust A.M.E."/>
            <person name="Altorfer M."/>
            <person name="Dessus-Babus S."/>
            <person name="Burckhardt D."/>
            <person name="Oertli M."/>
            <person name="Naumann U."/>
            <person name="Petersen F."/>
            <person name="Wong J."/>
        </authorList>
    </citation>
    <scope>NUCLEOTIDE SEQUENCE</scope>
    <source>
        <strain evidence="1">GSM-AAB239-AS_SAM_17_03QT</strain>
    </source>
</reference>
<accession>A0AAX6E0Q1</accession>
<organism evidence="1 2">
    <name type="scientific">Iris pallida</name>
    <name type="common">Sweet iris</name>
    <dbReference type="NCBI Taxonomy" id="29817"/>
    <lineage>
        <taxon>Eukaryota</taxon>
        <taxon>Viridiplantae</taxon>
        <taxon>Streptophyta</taxon>
        <taxon>Embryophyta</taxon>
        <taxon>Tracheophyta</taxon>
        <taxon>Spermatophyta</taxon>
        <taxon>Magnoliopsida</taxon>
        <taxon>Liliopsida</taxon>
        <taxon>Asparagales</taxon>
        <taxon>Iridaceae</taxon>
        <taxon>Iridoideae</taxon>
        <taxon>Irideae</taxon>
        <taxon>Iris</taxon>
    </lineage>
</organism>
<reference evidence="1" key="2">
    <citation type="submission" date="2023-04" db="EMBL/GenBank/DDBJ databases">
        <authorList>
            <person name="Bruccoleri R.E."/>
            <person name="Oakeley E.J."/>
            <person name="Faust A.-M."/>
            <person name="Dessus-Babus S."/>
            <person name="Altorfer M."/>
            <person name="Burckhardt D."/>
            <person name="Oertli M."/>
            <person name="Naumann U."/>
            <person name="Petersen F."/>
            <person name="Wong J."/>
        </authorList>
    </citation>
    <scope>NUCLEOTIDE SEQUENCE</scope>
    <source>
        <strain evidence="1">GSM-AAB239-AS_SAM_17_03QT</strain>
        <tissue evidence="1">Leaf</tissue>
    </source>
</reference>
<name>A0AAX6E0Q1_IRIPA</name>
<gene>
    <name evidence="1" type="ORF">M6B38_217760</name>
</gene>
<evidence type="ECO:0000313" key="1">
    <source>
        <dbReference type="EMBL" id="KAJ6797543.1"/>
    </source>
</evidence>
<sequence length="79" mass="9490">MQLLARNIIKSCEIDPRFRMGQNLALKKLEPVQAFVSRCRIQLRLRLQQQIRKYYPQNLESEKIEHGSCRSYFQIMVVH</sequence>